<gene>
    <name evidence="2" type="ORF">TSOC_004807</name>
</gene>
<evidence type="ECO:0000313" key="2">
    <source>
        <dbReference type="EMBL" id="PNH08618.1"/>
    </source>
</evidence>
<feature type="compositionally biased region" description="Acidic residues" evidence="1">
    <location>
        <begin position="267"/>
        <end position="276"/>
    </location>
</feature>
<feature type="region of interest" description="Disordered" evidence="1">
    <location>
        <begin position="259"/>
        <end position="280"/>
    </location>
</feature>
<dbReference type="OrthoDB" id="544740at2759"/>
<proteinExistence type="predicted"/>
<protein>
    <submittedName>
        <fullName evidence="2">Uncharacterized protein</fullName>
    </submittedName>
</protein>
<keyword evidence="3" id="KW-1185">Reference proteome</keyword>
<dbReference type="Proteomes" id="UP000236333">
    <property type="component" value="Unassembled WGS sequence"/>
</dbReference>
<evidence type="ECO:0000313" key="3">
    <source>
        <dbReference type="Proteomes" id="UP000236333"/>
    </source>
</evidence>
<evidence type="ECO:0000256" key="1">
    <source>
        <dbReference type="SAM" id="MobiDB-lite"/>
    </source>
</evidence>
<dbReference type="AlphaFoldDB" id="A0A2J8A7X3"/>
<dbReference type="EMBL" id="PGGS01000122">
    <property type="protein sequence ID" value="PNH08618.1"/>
    <property type="molecule type" value="Genomic_DNA"/>
</dbReference>
<organism evidence="2 3">
    <name type="scientific">Tetrabaena socialis</name>
    <dbReference type="NCBI Taxonomy" id="47790"/>
    <lineage>
        <taxon>Eukaryota</taxon>
        <taxon>Viridiplantae</taxon>
        <taxon>Chlorophyta</taxon>
        <taxon>core chlorophytes</taxon>
        <taxon>Chlorophyceae</taxon>
        <taxon>CS clade</taxon>
        <taxon>Chlamydomonadales</taxon>
        <taxon>Tetrabaenaceae</taxon>
        <taxon>Tetrabaena</taxon>
    </lineage>
</organism>
<reference evidence="2 3" key="1">
    <citation type="journal article" date="2017" name="Mol. Biol. Evol.">
        <title>The 4-celled Tetrabaena socialis nuclear genome reveals the essential components for genetic control of cell number at the origin of multicellularity in the volvocine lineage.</title>
        <authorList>
            <person name="Featherston J."/>
            <person name="Arakaki Y."/>
            <person name="Hanschen E.R."/>
            <person name="Ferris P.J."/>
            <person name="Michod R.E."/>
            <person name="Olson B.J.S.C."/>
            <person name="Nozaki H."/>
            <person name="Durand P.M."/>
        </authorList>
    </citation>
    <scope>NUCLEOTIDE SEQUENCE [LARGE SCALE GENOMIC DNA]</scope>
    <source>
        <strain evidence="2 3">NIES-571</strain>
    </source>
</reference>
<sequence>MIPFPLCCADLDAPAAPFPWRRSAARAPGCGAAPRACLAPALSAAPSELGGRPTTDYQAANYPPSAFLAGYGCQPFHTDADSDADKADAHLQPTSPSCALAAAAHATATTSAGSSGEHSGASAAPTSAAVLNSIAVLAREPPLRYRRSPCSSATLAAAALLRGPRRAMQLHIKLPQVDPADLQPGFVGAIDAALRSHGSPLVLAGANVRRGCVQLTLDLLEAYGGGGFGCTAAGGGTAMCLELDLPALVLSALGVPPPYGGGRGGDGDGDGGDDDGAVGQSAMRRTAAGAAAAAAGCR</sequence>
<comment type="caution">
    <text evidence="2">The sequence shown here is derived from an EMBL/GenBank/DDBJ whole genome shotgun (WGS) entry which is preliminary data.</text>
</comment>
<name>A0A2J8A7X3_9CHLO</name>
<accession>A0A2J8A7X3</accession>